<evidence type="ECO:0000313" key="9">
    <source>
        <dbReference type="EMBL" id="OOZ41401.1"/>
    </source>
</evidence>
<dbReference type="OrthoDB" id="9786815at2"/>
<keyword evidence="7" id="KW-0998">Cell outer membrane</keyword>
<feature type="signal peptide" evidence="8">
    <location>
        <begin position="1"/>
        <end position="26"/>
    </location>
</feature>
<evidence type="ECO:0008006" key="11">
    <source>
        <dbReference type="Google" id="ProtNLM"/>
    </source>
</evidence>
<evidence type="ECO:0000256" key="3">
    <source>
        <dbReference type="ARBA" id="ARBA00022448"/>
    </source>
</evidence>
<dbReference type="Proteomes" id="UP000191110">
    <property type="component" value="Unassembled WGS sequence"/>
</dbReference>
<organism evidence="9 10">
    <name type="scientific">Solemya pervernicosa gill symbiont</name>
    <dbReference type="NCBI Taxonomy" id="642797"/>
    <lineage>
        <taxon>Bacteria</taxon>
        <taxon>Pseudomonadati</taxon>
        <taxon>Pseudomonadota</taxon>
        <taxon>Gammaproteobacteria</taxon>
        <taxon>sulfur-oxidizing symbionts</taxon>
    </lineage>
</organism>
<dbReference type="PANTHER" id="PTHR30026">
    <property type="entry name" value="OUTER MEMBRANE PROTEIN TOLC"/>
    <property type="match status" value="1"/>
</dbReference>
<sequence>MIHAPRCIAAGMLGSALLLVATWASAESAAGSLPEPLSLSEAFVVADAESHPQFQRVEAAYQRAEAELLAVDAANGTQLSLQGKARWIEPADLAADQSHNDSSAHLYLRKRLYDFGQSRHAEAAGEAQLTGERLNLRRAEDQKRIEVMERFFDVLLADVQNGVDNEGMAIAFVTLDKARDRNELGQLSDIELLEYESNYQTQRLRVASSSAQKRSTRALLAAALNRPGELSSELVEPELGALDRKLPEFETLLAAAVESNPRMRAQRELLEAARLRVEAARREGRPQLSGELESSIYNRDGGSRDPFRAGLVLDVPLFTGGRVNAAVAKARASLHGLQADYAIEQREMNQRLLELWQQIGLLHIKREEMVALADYRDLYLDRSRALYELEVKTDLGDAMVRFAEARYQRTKTDYELLLAWAKLDALTGNRPGSYWLAGGVKGNE</sequence>
<evidence type="ECO:0000313" key="10">
    <source>
        <dbReference type="Proteomes" id="UP000191110"/>
    </source>
</evidence>
<comment type="similarity">
    <text evidence="2">Belongs to the outer membrane factor (OMF) (TC 1.B.17) family.</text>
</comment>
<dbReference type="Pfam" id="PF02321">
    <property type="entry name" value="OEP"/>
    <property type="match status" value="1"/>
</dbReference>
<keyword evidence="10" id="KW-1185">Reference proteome</keyword>
<accession>A0A1T2L8I7</accession>
<evidence type="ECO:0000256" key="2">
    <source>
        <dbReference type="ARBA" id="ARBA00007613"/>
    </source>
</evidence>
<keyword evidence="8" id="KW-0732">Signal</keyword>
<dbReference type="RefSeq" id="WP_078482777.1">
    <property type="nucleotide sequence ID" value="NZ_MPRL01000010.1"/>
</dbReference>
<dbReference type="PANTHER" id="PTHR30026:SF20">
    <property type="entry name" value="OUTER MEMBRANE PROTEIN TOLC"/>
    <property type="match status" value="1"/>
</dbReference>
<dbReference type="GO" id="GO:0015288">
    <property type="term" value="F:porin activity"/>
    <property type="evidence" value="ECO:0007669"/>
    <property type="project" value="TreeGrafter"/>
</dbReference>
<evidence type="ECO:0000256" key="6">
    <source>
        <dbReference type="ARBA" id="ARBA00023136"/>
    </source>
</evidence>
<proteinExistence type="inferred from homology"/>
<dbReference type="GO" id="GO:0009279">
    <property type="term" value="C:cell outer membrane"/>
    <property type="evidence" value="ECO:0007669"/>
    <property type="project" value="UniProtKB-SubCell"/>
</dbReference>
<evidence type="ECO:0000256" key="8">
    <source>
        <dbReference type="SAM" id="SignalP"/>
    </source>
</evidence>
<dbReference type="EMBL" id="MPRL01000010">
    <property type="protein sequence ID" value="OOZ41401.1"/>
    <property type="molecule type" value="Genomic_DNA"/>
</dbReference>
<evidence type="ECO:0000256" key="7">
    <source>
        <dbReference type="ARBA" id="ARBA00023237"/>
    </source>
</evidence>
<evidence type="ECO:0000256" key="1">
    <source>
        <dbReference type="ARBA" id="ARBA00004442"/>
    </source>
</evidence>
<evidence type="ECO:0000256" key="4">
    <source>
        <dbReference type="ARBA" id="ARBA00022452"/>
    </source>
</evidence>
<comment type="subcellular location">
    <subcellularLocation>
        <location evidence="1">Cell outer membrane</location>
    </subcellularLocation>
</comment>
<comment type="caution">
    <text evidence="9">The sequence shown here is derived from an EMBL/GenBank/DDBJ whole genome shotgun (WGS) entry which is preliminary data.</text>
</comment>
<protein>
    <recommendedName>
        <fullName evidence="11">Transporter</fullName>
    </recommendedName>
</protein>
<feature type="chain" id="PRO_5012097380" description="Transporter" evidence="8">
    <location>
        <begin position="27"/>
        <end position="444"/>
    </location>
</feature>
<reference evidence="9 10" key="1">
    <citation type="submission" date="2016-11" db="EMBL/GenBank/DDBJ databases">
        <title>Mixed transmission modes and dynamic genome evolution in an obligate animal-bacterial symbiosis.</title>
        <authorList>
            <person name="Russell S.L."/>
            <person name="Corbett-Detig R.B."/>
            <person name="Cavanaugh C.M."/>
        </authorList>
    </citation>
    <scope>NUCLEOTIDE SEQUENCE [LARGE SCALE GENOMIC DNA]</scope>
    <source>
        <strain evidence="9">Sveles-Q1</strain>
    </source>
</reference>
<keyword evidence="3" id="KW-0813">Transport</keyword>
<dbReference type="Gene3D" id="1.20.1600.10">
    <property type="entry name" value="Outer membrane efflux proteins (OEP)"/>
    <property type="match status" value="1"/>
</dbReference>
<keyword evidence="4" id="KW-1134">Transmembrane beta strand</keyword>
<name>A0A1T2L8I7_9GAMM</name>
<keyword evidence="6" id="KW-0472">Membrane</keyword>
<dbReference type="GO" id="GO:0015562">
    <property type="term" value="F:efflux transmembrane transporter activity"/>
    <property type="evidence" value="ECO:0007669"/>
    <property type="project" value="InterPro"/>
</dbReference>
<dbReference type="InterPro" id="IPR051906">
    <property type="entry name" value="TolC-like"/>
</dbReference>
<dbReference type="InterPro" id="IPR003423">
    <property type="entry name" value="OMP_efflux"/>
</dbReference>
<evidence type="ECO:0000256" key="5">
    <source>
        <dbReference type="ARBA" id="ARBA00022692"/>
    </source>
</evidence>
<gene>
    <name evidence="9" type="ORF">BOW53_03910</name>
</gene>
<dbReference type="SUPFAM" id="SSF56954">
    <property type="entry name" value="Outer membrane efflux proteins (OEP)"/>
    <property type="match status" value="1"/>
</dbReference>
<dbReference type="GO" id="GO:1990281">
    <property type="term" value="C:efflux pump complex"/>
    <property type="evidence" value="ECO:0007669"/>
    <property type="project" value="TreeGrafter"/>
</dbReference>
<keyword evidence="5" id="KW-0812">Transmembrane</keyword>
<dbReference type="AlphaFoldDB" id="A0A1T2L8I7"/>